<organism evidence="1 2">
    <name type="scientific">Gemmatimonas phototrophica</name>
    <dbReference type="NCBI Taxonomy" id="1379270"/>
    <lineage>
        <taxon>Bacteria</taxon>
        <taxon>Pseudomonadati</taxon>
        <taxon>Gemmatimonadota</taxon>
        <taxon>Gemmatimonadia</taxon>
        <taxon>Gemmatimonadales</taxon>
        <taxon>Gemmatimonadaceae</taxon>
        <taxon>Gemmatimonas</taxon>
    </lineage>
</organism>
<gene>
    <name evidence="1" type="ORF">GEMMAAP_05240</name>
</gene>
<dbReference type="RefSeq" id="WP_026849938.1">
    <property type="nucleotide sequence ID" value="NZ_CP011454.1"/>
</dbReference>
<dbReference type="KEGG" id="gph:GEMMAAP_05240"/>
<evidence type="ECO:0000313" key="2">
    <source>
        <dbReference type="Proteomes" id="UP000076404"/>
    </source>
</evidence>
<sequence length="151" mass="16734">MPTLAAQLIHIADAAVIATDTRAIAESLELPADVRAQVVDDAMRLCNDITSLAEAMGEDEDEPELYRSLAALWLELRFEWQRHNLVANYDTMRTGTCAPLIMVRASVASYVLDRIEALLAQEHRERLGDSAVDMLDALRTDVEHARVSSAD</sequence>
<dbReference type="AlphaFoldDB" id="A0A143BIH2"/>
<name>A0A143BIH2_9BACT</name>
<accession>A0A143BIH2</accession>
<dbReference type="STRING" id="1379270.GEMMAAP_05240"/>
<protein>
    <submittedName>
        <fullName evidence="1">Uncharacterized protein</fullName>
    </submittedName>
</protein>
<reference evidence="1 2" key="1">
    <citation type="journal article" date="2014" name="Proc. Natl. Acad. Sci. U.S.A.">
        <title>Functional type 2 photosynthetic reaction centers found in the rare bacterial phylum Gemmatimonadetes.</title>
        <authorList>
            <person name="Zeng Y."/>
            <person name="Feng F."/>
            <person name="Medova H."/>
            <person name="Dean J."/>
            <person name="Koblizek M."/>
        </authorList>
    </citation>
    <scope>NUCLEOTIDE SEQUENCE [LARGE SCALE GENOMIC DNA]</scope>
    <source>
        <strain evidence="1 2">AP64</strain>
    </source>
</reference>
<keyword evidence="2" id="KW-1185">Reference proteome</keyword>
<evidence type="ECO:0000313" key="1">
    <source>
        <dbReference type="EMBL" id="AMW04405.1"/>
    </source>
</evidence>
<reference evidence="1 2" key="2">
    <citation type="journal article" date="2016" name="Environ. Microbiol. Rep.">
        <title>Metagenomic evidence for the presence of phototrophic Gemmatimonadetes bacteria in diverse environments.</title>
        <authorList>
            <person name="Zeng Y."/>
            <person name="Baumbach J."/>
            <person name="Barbosa E.G."/>
            <person name="Azevedo V."/>
            <person name="Zhang C."/>
            <person name="Koblizek M."/>
        </authorList>
    </citation>
    <scope>NUCLEOTIDE SEQUENCE [LARGE SCALE GENOMIC DNA]</scope>
    <source>
        <strain evidence="1 2">AP64</strain>
    </source>
</reference>
<proteinExistence type="predicted"/>
<dbReference type="Proteomes" id="UP000076404">
    <property type="component" value="Chromosome"/>
</dbReference>
<dbReference type="eggNOG" id="ENOG5034A74">
    <property type="taxonomic scope" value="Bacteria"/>
</dbReference>
<dbReference type="EMBL" id="CP011454">
    <property type="protein sequence ID" value="AMW04405.1"/>
    <property type="molecule type" value="Genomic_DNA"/>
</dbReference>